<dbReference type="FunFam" id="1.20.1250.20:FF:000218">
    <property type="entry name" value="facilitated trehalose transporter Tret1"/>
    <property type="match status" value="1"/>
</dbReference>
<feature type="transmembrane region" description="Helical" evidence="8">
    <location>
        <begin position="349"/>
        <end position="375"/>
    </location>
</feature>
<dbReference type="SUPFAM" id="SSF103473">
    <property type="entry name" value="MFS general substrate transporter"/>
    <property type="match status" value="1"/>
</dbReference>
<feature type="domain" description="Major facilitator superfamily (MFS) profile" evidence="9">
    <location>
        <begin position="15"/>
        <end position="443"/>
    </location>
</feature>
<feature type="transmembrane region" description="Helical" evidence="8">
    <location>
        <begin position="420"/>
        <end position="439"/>
    </location>
</feature>
<comment type="subcellular location">
    <subcellularLocation>
        <location evidence="1">Cell membrane</location>
        <topology evidence="1">Multi-pass membrane protein</topology>
    </subcellularLocation>
</comment>
<feature type="transmembrane region" description="Helical" evidence="8">
    <location>
        <begin position="146"/>
        <end position="167"/>
    </location>
</feature>
<keyword evidence="6 8" id="KW-1133">Transmembrane helix</keyword>
<keyword evidence="3" id="KW-1003">Cell membrane</keyword>
<evidence type="ECO:0000313" key="10">
    <source>
        <dbReference type="EMBL" id="CAK1540967.1"/>
    </source>
</evidence>
<dbReference type="InterPro" id="IPR005828">
    <property type="entry name" value="MFS_sugar_transport-like"/>
</dbReference>
<feature type="transmembrane region" description="Helical" evidence="8">
    <location>
        <begin position="290"/>
        <end position="311"/>
    </location>
</feature>
<feature type="transmembrane region" description="Helical" evidence="8">
    <location>
        <begin position="318"/>
        <end position="337"/>
    </location>
</feature>
<dbReference type="PANTHER" id="PTHR48021">
    <property type="match status" value="1"/>
</dbReference>
<evidence type="ECO:0000256" key="4">
    <source>
        <dbReference type="ARBA" id="ARBA00022597"/>
    </source>
</evidence>
<evidence type="ECO:0000313" key="11">
    <source>
        <dbReference type="Proteomes" id="UP001497472"/>
    </source>
</evidence>
<evidence type="ECO:0000256" key="7">
    <source>
        <dbReference type="ARBA" id="ARBA00023136"/>
    </source>
</evidence>
<feature type="transmembrane region" description="Helical" evidence="8">
    <location>
        <begin position="387"/>
        <end position="408"/>
    </location>
</feature>
<keyword evidence="5 8" id="KW-0812">Transmembrane</keyword>
<dbReference type="InterPro" id="IPR036259">
    <property type="entry name" value="MFS_trans_sf"/>
</dbReference>
<accession>A0AAV1IYZ3</accession>
<evidence type="ECO:0000256" key="3">
    <source>
        <dbReference type="ARBA" id="ARBA00022475"/>
    </source>
</evidence>
<sequence length="465" mass="50821">MTLVISPMLVRQYSTVIIVNLSVLTTGMSLGWSSPMVVKLSNSTTTPLSRVITDAEGSWIVSLGYLCSIFILNALGSSSLDGIGRKYSVIASAVPKLSMAVLLIFATEVWMVILARCVMTITDSFLFCVVPAYAAEIASKSQRGSLGTFLQLFSSLGIVITLSVGPFVSYHTYSYVFVAVIAAATLPLFFLPESPYFQYAKGKTNEAFRTLTRIRGSEAQATLELEEYEKSIESRIKVDKIVLLKDRIFLKSLVLSIMLYGGSQIVGYNAVTFYLQTILISTRTEVMPEIASVIIGLIQVVASLSVTFLTAMFKRKQILVTSLLGMCLGMVGLGSFFQVCAPDFDVHGFMNYLPIISLIVVVFSYSAGIGSLIWPICAELFEGPGRAFGTSIGLAICQFTIFVTTKYFTSMTTALGPASTYWFFSIMCVIIGTLIAIFLPETKDRTFREIQTALGKDDRDKIVLG</sequence>
<feature type="transmembrane region" description="Helical" evidence="8">
    <location>
        <begin position="87"/>
        <end position="107"/>
    </location>
</feature>
<proteinExistence type="predicted"/>
<protein>
    <recommendedName>
        <fullName evidence="9">Major facilitator superfamily (MFS) profile domain-containing protein</fullName>
    </recommendedName>
</protein>
<dbReference type="AlphaFoldDB" id="A0AAV1IYZ3"/>
<dbReference type="Pfam" id="PF00083">
    <property type="entry name" value="Sugar_tr"/>
    <property type="match status" value="1"/>
</dbReference>
<dbReference type="InterPro" id="IPR050549">
    <property type="entry name" value="MFS_Trehalose_Transporter"/>
</dbReference>
<keyword evidence="7 8" id="KW-0472">Membrane</keyword>
<evidence type="ECO:0000256" key="5">
    <source>
        <dbReference type="ARBA" id="ARBA00022692"/>
    </source>
</evidence>
<dbReference type="Gene3D" id="1.20.1250.20">
    <property type="entry name" value="MFS general substrate transporter like domains"/>
    <property type="match status" value="2"/>
</dbReference>
<dbReference type="PROSITE" id="PS50850">
    <property type="entry name" value="MFS"/>
    <property type="match status" value="1"/>
</dbReference>
<evidence type="ECO:0000256" key="6">
    <source>
        <dbReference type="ARBA" id="ARBA00022989"/>
    </source>
</evidence>
<keyword evidence="2" id="KW-0813">Transport</keyword>
<dbReference type="Proteomes" id="UP001497472">
    <property type="component" value="Unassembled WGS sequence"/>
</dbReference>
<dbReference type="GO" id="GO:0022857">
    <property type="term" value="F:transmembrane transporter activity"/>
    <property type="evidence" value="ECO:0007669"/>
    <property type="project" value="InterPro"/>
</dbReference>
<name>A0AAV1IYZ3_9NEOP</name>
<keyword evidence="4" id="KW-0762">Sugar transport</keyword>
<evidence type="ECO:0000256" key="8">
    <source>
        <dbReference type="SAM" id="Phobius"/>
    </source>
</evidence>
<organism evidence="10 11">
    <name type="scientific">Leptosia nina</name>
    <dbReference type="NCBI Taxonomy" id="320188"/>
    <lineage>
        <taxon>Eukaryota</taxon>
        <taxon>Metazoa</taxon>
        <taxon>Ecdysozoa</taxon>
        <taxon>Arthropoda</taxon>
        <taxon>Hexapoda</taxon>
        <taxon>Insecta</taxon>
        <taxon>Pterygota</taxon>
        <taxon>Neoptera</taxon>
        <taxon>Endopterygota</taxon>
        <taxon>Lepidoptera</taxon>
        <taxon>Glossata</taxon>
        <taxon>Ditrysia</taxon>
        <taxon>Papilionoidea</taxon>
        <taxon>Pieridae</taxon>
        <taxon>Pierinae</taxon>
        <taxon>Leptosia</taxon>
    </lineage>
</organism>
<dbReference type="EMBL" id="CAVLEF010000002">
    <property type="protein sequence ID" value="CAK1540967.1"/>
    <property type="molecule type" value="Genomic_DNA"/>
</dbReference>
<dbReference type="PANTHER" id="PTHR48021:SF47">
    <property type="entry name" value="GH17672P"/>
    <property type="match status" value="1"/>
</dbReference>
<dbReference type="GO" id="GO:0005886">
    <property type="term" value="C:plasma membrane"/>
    <property type="evidence" value="ECO:0007669"/>
    <property type="project" value="UniProtKB-SubCell"/>
</dbReference>
<keyword evidence="11" id="KW-1185">Reference proteome</keyword>
<evidence type="ECO:0000256" key="2">
    <source>
        <dbReference type="ARBA" id="ARBA00022448"/>
    </source>
</evidence>
<feature type="transmembrane region" description="Helical" evidence="8">
    <location>
        <begin position="57"/>
        <end position="75"/>
    </location>
</feature>
<dbReference type="InterPro" id="IPR020846">
    <property type="entry name" value="MFS_dom"/>
</dbReference>
<evidence type="ECO:0000256" key="1">
    <source>
        <dbReference type="ARBA" id="ARBA00004651"/>
    </source>
</evidence>
<feature type="transmembrane region" description="Helical" evidence="8">
    <location>
        <begin position="173"/>
        <end position="191"/>
    </location>
</feature>
<evidence type="ECO:0000259" key="9">
    <source>
        <dbReference type="PROSITE" id="PS50850"/>
    </source>
</evidence>
<feature type="transmembrane region" description="Helical" evidence="8">
    <location>
        <begin position="113"/>
        <end position="134"/>
    </location>
</feature>
<gene>
    <name evidence="10" type="ORF">LNINA_LOCUS985</name>
</gene>
<reference evidence="10 11" key="1">
    <citation type="submission" date="2023-11" db="EMBL/GenBank/DDBJ databases">
        <authorList>
            <person name="Okamura Y."/>
        </authorList>
    </citation>
    <scope>NUCLEOTIDE SEQUENCE [LARGE SCALE GENOMIC DNA]</scope>
</reference>
<feature type="transmembrane region" description="Helical" evidence="8">
    <location>
        <begin position="12"/>
        <end position="32"/>
    </location>
</feature>
<feature type="transmembrane region" description="Helical" evidence="8">
    <location>
        <begin position="248"/>
        <end position="270"/>
    </location>
</feature>
<comment type="caution">
    <text evidence="10">The sequence shown here is derived from an EMBL/GenBank/DDBJ whole genome shotgun (WGS) entry which is preliminary data.</text>
</comment>